<sequence length="258" mass="28194">MAKRVTETCTSNLAHHNCTTEHRMWVYVDAKGPVTKDDIQSDIYIHMPNKTVDALTAIEEKTVVTRMRRQQVKSNTTSAVAEPVSTRASPKKKSGSPPALPQARAHDTPNKTSMPTTPAPSLSNEEFVLVSNIDPALLDEESLATLQVAQADVDALHVTILPTGDGDDTEQYDTASGALESLASNAAIQQHTDWAARIVLGQETEDNHKPASNAINCLNSYAKYNVVNTTDFANNWLSSSNETDIFEHTLGHHSIYAW</sequence>
<evidence type="ECO:0000313" key="3">
    <source>
        <dbReference type="Proteomes" id="UP000700596"/>
    </source>
</evidence>
<dbReference type="OrthoDB" id="3942336at2759"/>
<proteinExistence type="predicted"/>
<accession>A0A9P9DH79</accession>
<comment type="caution">
    <text evidence="2">The sequence shown here is derived from an EMBL/GenBank/DDBJ whole genome shotgun (WGS) entry which is preliminary data.</text>
</comment>
<gene>
    <name evidence="2" type="ORF">B0J11DRAFT_591356</name>
</gene>
<name>A0A9P9DH79_9PLEO</name>
<evidence type="ECO:0000313" key="2">
    <source>
        <dbReference type="EMBL" id="KAH7118874.1"/>
    </source>
</evidence>
<dbReference type="Proteomes" id="UP000700596">
    <property type="component" value="Unassembled WGS sequence"/>
</dbReference>
<dbReference type="AlphaFoldDB" id="A0A9P9DH79"/>
<keyword evidence="3" id="KW-1185">Reference proteome</keyword>
<dbReference type="EMBL" id="JAGMWT010000012">
    <property type="protein sequence ID" value="KAH7118874.1"/>
    <property type="molecule type" value="Genomic_DNA"/>
</dbReference>
<evidence type="ECO:0000256" key="1">
    <source>
        <dbReference type="SAM" id="MobiDB-lite"/>
    </source>
</evidence>
<reference evidence="2" key="1">
    <citation type="journal article" date="2021" name="Nat. Commun.">
        <title>Genetic determinants of endophytism in the Arabidopsis root mycobiome.</title>
        <authorList>
            <person name="Mesny F."/>
            <person name="Miyauchi S."/>
            <person name="Thiergart T."/>
            <person name="Pickel B."/>
            <person name="Atanasova L."/>
            <person name="Karlsson M."/>
            <person name="Huettel B."/>
            <person name="Barry K.W."/>
            <person name="Haridas S."/>
            <person name="Chen C."/>
            <person name="Bauer D."/>
            <person name="Andreopoulos W."/>
            <person name="Pangilinan J."/>
            <person name="LaButti K."/>
            <person name="Riley R."/>
            <person name="Lipzen A."/>
            <person name="Clum A."/>
            <person name="Drula E."/>
            <person name="Henrissat B."/>
            <person name="Kohler A."/>
            <person name="Grigoriev I.V."/>
            <person name="Martin F.M."/>
            <person name="Hacquard S."/>
        </authorList>
    </citation>
    <scope>NUCLEOTIDE SEQUENCE</scope>
    <source>
        <strain evidence="2">MPI-CAGE-CH-0243</strain>
    </source>
</reference>
<feature type="compositionally biased region" description="Polar residues" evidence="1">
    <location>
        <begin position="110"/>
        <end position="121"/>
    </location>
</feature>
<feature type="region of interest" description="Disordered" evidence="1">
    <location>
        <begin position="69"/>
        <end position="121"/>
    </location>
</feature>
<protein>
    <submittedName>
        <fullName evidence="2">Uncharacterized protein</fullName>
    </submittedName>
</protein>
<organism evidence="2 3">
    <name type="scientific">Dendryphion nanum</name>
    <dbReference type="NCBI Taxonomy" id="256645"/>
    <lineage>
        <taxon>Eukaryota</taxon>
        <taxon>Fungi</taxon>
        <taxon>Dikarya</taxon>
        <taxon>Ascomycota</taxon>
        <taxon>Pezizomycotina</taxon>
        <taxon>Dothideomycetes</taxon>
        <taxon>Pleosporomycetidae</taxon>
        <taxon>Pleosporales</taxon>
        <taxon>Torulaceae</taxon>
        <taxon>Dendryphion</taxon>
    </lineage>
</organism>